<dbReference type="Gene3D" id="1.10.8.10">
    <property type="entry name" value="DNA helicase RuvA subunit, C-terminal domain"/>
    <property type="match status" value="1"/>
</dbReference>
<evidence type="ECO:0000256" key="2">
    <source>
        <dbReference type="ARBA" id="ARBA00022679"/>
    </source>
</evidence>
<dbReference type="InterPro" id="IPR002052">
    <property type="entry name" value="DNA_methylase_N6_adenine_CS"/>
</dbReference>
<dbReference type="Gene3D" id="3.40.50.150">
    <property type="entry name" value="Vaccinia Virus protein VP39"/>
    <property type="match status" value="1"/>
</dbReference>
<gene>
    <name evidence="5 8" type="primary">prmC</name>
    <name evidence="8" type="ORF">VPARA_51340</name>
</gene>
<dbReference type="InterPro" id="IPR040758">
    <property type="entry name" value="PrmC_N"/>
</dbReference>
<dbReference type="EMBL" id="JZWI01000030">
    <property type="protein sequence ID" value="KLN53801.1"/>
    <property type="molecule type" value="Genomic_DNA"/>
</dbReference>
<comment type="similarity">
    <text evidence="5">Belongs to the protein N5-glutamine methyltransferase family. PrmC subfamily.</text>
</comment>
<evidence type="ECO:0000256" key="3">
    <source>
        <dbReference type="ARBA" id="ARBA00022691"/>
    </source>
</evidence>
<dbReference type="HAMAP" id="MF_02126">
    <property type="entry name" value="RF_methyltr_PrmC"/>
    <property type="match status" value="1"/>
</dbReference>
<name>A0A0H2LVQ3_VARPD</name>
<evidence type="ECO:0000256" key="4">
    <source>
        <dbReference type="ARBA" id="ARBA00048391"/>
    </source>
</evidence>
<dbReference type="InterPro" id="IPR050320">
    <property type="entry name" value="N5-glutamine_MTase"/>
</dbReference>
<sequence length="285" mass="29905">MTATAATTTPSTVAQALAAAVAVGVDRLDAQLLLLHALSRAPHDRAWLLAHDTDAISDAAWSALAAQLSRRLAGEPVAYLLGEKEFHGLGLQVDARVLVPRPDTETLVDWALQCLEGRKAPRVLDLGTGSGAIALALQHARPDAQVDAVDASADALAVAQANAQRLGLPVRLRQAHWLDGAASGYAAIASNPPYIAAGDPHLPALQHEPLAALVAGPDGLADIRQIVQQAPAHLADGGWLLLEHGHDQALPVRQLLEARGFSEVQSRDDLAGIQRCSGGIWRTVK</sequence>
<feature type="domain" description="Methyltransferase small" evidence="6">
    <location>
        <begin position="112"/>
        <end position="198"/>
    </location>
</feature>
<dbReference type="AlphaFoldDB" id="A0A0H2LVQ3"/>
<evidence type="ECO:0000313" key="8">
    <source>
        <dbReference type="EMBL" id="KLN53801.1"/>
    </source>
</evidence>
<dbReference type="GO" id="GO:0102559">
    <property type="term" value="F:peptide chain release factor N(5)-glutamine methyltransferase activity"/>
    <property type="evidence" value="ECO:0007669"/>
    <property type="project" value="UniProtKB-EC"/>
</dbReference>
<dbReference type="SUPFAM" id="SSF53335">
    <property type="entry name" value="S-adenosyl-L-methionine-dependent methyltransferases"/>
    <property type="match status" value="1"/>
</dbReference>
<reference evidence="8 9" key="1">
    <citation type="submission" date="2015-03" db="EMBL/GenBank/DDBJ databases">
        <title>Genome sequence of Variovorax paradoxus TBEA6.</title>
        <authorList>
            <person name="Poehlein A."/>
            <person name="Schuldes J."/>
            <person name="Wuebbeler J.H."/>
            <person name="Hiessl S."/>
            <person name="Steinbuechel A."/>
            <person name="Daniel R."/>
        </authorList>
    </citation>
    <scope>NUCLEOTIDE SEQUENCE [LARGE SCALE GENOMIC DNA]</scope>
    <source>
        <strain evidence="8 9">TBEA6</strain>
    </source>
</reference>
<feature type="domain" description="Release factor glutamine methyltransferase N-terminal" evidence="7">
    <location>
        <begin position="15"/>
        <end position="82"/>
    </location>
</feature>
<comment type="function">
    <text evidence="5">Methylates the class 1 translation termination release factors RF1/PrfA and RF2/PrfB on the glutamine residue of the universally conserved GGQ motif.</text>
</comment>
<feature type="binding site" evidence="5">
    <location>
        <position position="191"/>
    </location>
    <ligand>
        <name>S-adenosyl-L-methionine</name>
        <dbReference type="ChEBI" id="CHEBI:59789"/>
    </ligand>
</feature>
<dbReference type="Pfam" id="PF17827">
    <property type="entry name" value="PrmC_N"/>
    <property type="match status" value="1"/>
</dbReference>
<feature type="binding site" evidence="5">
    <location>
        <position position="177"/>
    </location>
    <ligand>
        <name>S-adenosyl-L-methionine</name>
        <dbReference type="ChEBI" id="CHEBI:59789"/>
    </ligand>
</feature>
<dbReference type="FunFam" id="3.40.50.150:FF:000053">
    <property type="entry name" value="Release factor glutamine methyltransferase"/>
    <property type="match status" value="1"/>
</dbReference>
<evidence type="ECO:0000259" key="6">
    <source>
        <dbReference type="Pfam" id="PF05175"/>
    </source>
</evidence>
<keyword evidence="1 5" id="KW-0489">Methyltransferase</keyword>
<dbReference type="InterPro" id="IPR019874">
    <property type="entry name" value="RF_methyltr_PrmC"/>
</dbReference>
<comment type="catalytic activity">
    <reaction evidence="4 5">
        <text>L-glutaminyl-[peptide chain release factor] + S-adenosyl-L-methionine = N(5)-methyl-L-glutaminyl-[peptide chain release factor] + S-adenosyl-L-homocysteine + H(+)</text>
        <dbReference type="Rhea" id="RHEA:42896"/>
        <dbReference type="Rhea" id="RHEA-COMP:10271"/>
        <dbReference type="Rhea" id="RHEA-COMP:10272"/>
        <dbReference type="ChEBI" id="CHEBI:15378"/>
        <dbReference type="ChEBI" id="CHEBI:30011"/>
        <dbReference type="ChEBI" id="CHEBI:57856"/>
        <dbReference type="ChEBI" id="CHEBI:59789"/>
        <dbReference type="ChEBI" id="CHEBI:61891"/>
        <dbReference type="EC" id="2.1.1.297"/>
    </reaction>
</comment>
<dbReference type="EC" id="2.1.1.297" evidence="5"/>
<evidence type="ECO:0000256" key="5">
    <source>
        <dbReference type="HAMAP-Rule" id="MF_02126"/>
    </source>
</evidence>
<dbReference type="InterPro" id="IPR007848">
    <property type="entry name" value="Small_mtfrase_dom"/>
</dbReference>
<keyword evidence="9" id="KW-1185">Reference proteome</keyword>
<dbReference type="NCBIfam" id="TIGR03534">
    <property type="entry name" value="RF_mod_PrmC"/>
    <property type="match status" value="1"/>
</dbReference>
<proteinExistence type="inferred from homology"/>
<dbReference type="Proteomes" id="UP000035170">
    <property type="component" value="Unassembled WGS sequence"/>
</dbReference>
<dbReference type="InterPro" id="IPR004556">
    <property type="entry name" value="HemK-like"/>
</dbReference>
<keyword evidence="2 5" id="KW-0808">Transferase</keyword>
<dbReference type="GO" id="GO:0003676">
    <property type="term" value="F:nucleic acid binding"/>
    <property type="evidence" value="ECO:0007669"/>
    <property type="project" value="InterPro"/>
</dbReference>
<accession>A0A0H2LVQ3</accession>
<dbReference type="GO" id="GO:0032259">
    <property type="term" value="P:methylation"/>
    <property type="evidence" value="ECO:0007669"/>
    <property type="project" value="UniProtKB-KW"/>
</dbReference>
<evidence type="ECO:0000256" key="1">
    <source>
        <dbReference type="ARBA" id="ARBA00022603"/>
    </source>
</evidence>
<evidence type="ECO:0000313" key="9">
    <source>
        <dbReference type="Proteomes" id="UP000035170"/>
    </source>
</evidence>
<feature type="binding site" evidence="5">
    <location>
        <begin position="191"/>
        <end position="194"/>
    </location>
    <ligand>
        <name>substrate</name>
    </ligand>
</feature>
<dbReference type="NCBIfam" id="TIGR00536">
    <property type="entry name" value="hemK_fam"/>
    <property type="match status" value="1"/>
</dbReference>
<dbReference type="PANTHER" id="PTHR18895:SF74">
    <property type="entry name" value="MTRF1L RELEASE FACTOR GLUTAMINE METHYLTRANSFERASE"/>
    <property type="match status" value="1"/>
</dbReference>
<evidence type="ECO:0000259" key="7">
    <source>
        <dbReference type="Pfam" id="PF17827"/>
    </source>
</evidence>
<comment type="caution">
    <text evidence="8">The sequence shown here is derived from an EMBL/GenBank/DDBJ whole genome shotgun (WGS) entry which is preliminary data.</text>
</comment>
<keyword evidence="3 5" id="KW-0949">S-adenosyl-L-methionine</keyword>
<dbReference type="Pfam" id="PF05175">
    <property type="entry name" value="MTS"/>
    <property type="match status" value="1"/>
</dbReference>
<dbReference type="RefSeq" id="WP_047786522.1">
    <property type="nucleotide sequence ID" value="NZ_JZWI01000030.1"/>
</dbReference>
<dbReference type="PROSITE" id="PS00092">
    <property type="entry name" value="N6_MTASE"/>
    <property type="match status" value="1"/>
</dbReference>
<dbReference type="PATRIC" id="fig|34073.19.peg.5254"/>
<dbReference type="PANTHER" id="PTHR18895">
    <property type="entry name" value="HEMK METHYLTRANSFERASE"/>
    <property type="match status" value="1"/>
</dbReference>
<feature type="binding site" evidence="5">
    <location>
        <position position="150"/>
    </location>
    <ligand>
        <name>S-adenosyl-L-methionine</name>
        <dbReference type="ChEBI" id="CHEBI:59789"/>
    </ligand>
</feature>
<protein>
    <recommendedName>
        <fullName evidence="5">Release factor glutamine methyltransferase</fullName>
        <shortName evidence="5">RF MTase</shortName>
        <ecNumber evidence="5">2.1.1.297</ecNumber>
    </recommendedName>
    <alternativeName>
        <fullName evidence="5">N5-glutamine methyltransferase PrmC</fullName>
    </alternativeName>
    <alternativeName>
        <fullName evidence="5">Protein-(glutamine-N5) MTase PrmC</fullName>
    </alternativeName>
    <alternativeName>
        <fullName evidence="5">Protein-glutamine N-methyltransferase PrmC</fullName>
    </alternativeName>
</protein>
<dbReference type="InterPro" id="IPR029063">
    <property type="entry name" value="SAM-dependent_MTases_sf"/>
</dbReference>
<organism evidence="8 9">
    <name type="scientific">Variovorax paradoxus</name>
    <dbReference type="NCBI Taxonomy" id="34073"/>
    <lineage>
        <taxon>Bacteria</taxon>
        <taxon>Pseudomonadati</taxon>
        <taxon>Pseudomonadota</taxon>
        <taxon>Betaproteobacteria</taxon>
        <taxon>Burkholderiales</taxon>
        <taxon>Comamonadaceae</taxon>
        <taxon>Variovorax</taxon>
    </lineage>
</organism>
<feature type="binding site" evidence="5">
    <location>
        <begin position="127"/>
        <end position="131"/>
    </location>
    <ligand>
        <name>S-adenosyl-L-methionine</name>
        <dbReference type="ChEBI" id="CHEBI:59789"/>
    </ligand>
</feature>
<dbReference type="CDD" id="cd02440">
    <property type="entry name" value="AdoMet_MTases"/>
    <property type="match status" value="1"/>
</dbReference>